<dbReference type="Pfam" id="PF12730">
    <property type="entry name" value="ABC2_membrane_4"/>
    <property type="match status" value="1"/>
</dbReference>
<dbReference type="PANTHER" id="PTHR37305:SF1">
    <property type="entry name" value="MEMBRANE PROTEIN"/>
    <property type="match status" value="1"/>
</dbReference>
<evidence type="ECO:0000313" key="2">
    <source>
        <dbReference type="EMBL" id="MDG5754976.1"/>
    </source>
</evidence>
<dbReference type="Proteomes" id="UP001218246">
    <property type="component" value="Unassembled WGS sequence"/>
</dbReference>
<feature type="transmembrane region" description="Helical" evidence="1">
    <location>
        <begin position="102"/>
        <end position="124"/>
    </location>
</feature>
<dbReference type="EMBL" id="JARULN010000016">
    <property type="protein sequence ID" value="MDG5754976.1"/>
    <property type="molecule type" value="Genomic_DNA"/>
</dbReference>
<keyword evidence="1" id="KW-0472">Membrane</keyword>
<feature type="transmembrane region" description="Helical" evidence="1">
    <location>
        <begin position="17"/>
        <end position="36"/>
    </location>
</feature>
<feature type="transmembrane region" description="Helical" evidence="1">
    <location>
        <begin position="168"/>
        <end position="185"/>
    </location>
</feature>
<feature type="transmembrane region" description="Helical" evidence="1">
    <location>
        <begin position="56"/>
        <end position="75"/>
    </location>
</feature>
<accession>A0ABT6H904</accession>
<keyword evidence="1" id="KW-0812">Transmembrane</keyword>
<keyword evidence="1" id="KW-1133">Transmembrane helix</keyword>
<keyword evidence="3" id="KW-1185">Reference proteome</keyword>
<dbReference type="RefSeq" id="WP_124565789.1">
    <property type="nucleotide sequence ID" value="NZ_JARRRY010000015.1"/>
</dbReference>
<comment type="caution">
    <text evidence="2">The sequence shown here is derived from an EMBL/GenBank/DDBJ whole genome shotgun (WGS) entry which is preliminary data.</text>
</comment>
<feature type="transmembrane region" description="Helical" evidence="1">
    <location>
        <begin position="214"/>
        <end position="235"/>
    </location>
</feature>
<name>A0ABT6H904_9BACI</name>
<feature type="transmembrane region" description="Helical" evidence="1">
    <location>
        <begin position="144"/>
        <end position="161"/>
    </location>
</feature>
<gene>
    <name evidence="2" type="ORF">P6P90_13515</name>
</gene>
<protein>
    <submittedName>
        <fullName evidence="2">ABC transporter permease</fullName>
    </submittedName>
</protein>
<dbReference type="PANTHER" id="PTHR37305">
    <property type="entry name" value="INTEGRAL MEMBRANE PROTEIN-RELATED"/>
    <property type="match status" value="1"/>
</dbReference>
<organism evidence="2 3">
    <name type="scientific">Ectobacillus antri</name>
    <dbReference type="NCBI Taxonomy" id="2486280"/>
    <lineage>
        <taxon>Bacteria</taxon>
        <taxon>Bacillati</taxon>
        <taxon>Bacillota</taxon>
        <taxon>Bacilli</taxon>
        <taxon>Bacillales</taxon>
        <taxon>Bacillaceae</taxon>
        <taxon>Ectobacillus</taxon>
    </lineage>
</organism>
<sequence length="241" mass="26857">MGDLVYTELLKLKRSSMFLISVLGAMVAPFMIVVAAHVQTSGPRADFRELFYQTNLYTVLVLGVALYGVVAAYLFHREYVEDTLKHILTIPVSRGNFIISKFAVLLLWIIVLTGIAWLLTLLLGLLFRFDGLSWNLLVFSFKQFYVGGLFLFILSPPVVFVTLVMKNYVPPIILAIVITMMNVMAGNSEHRGLFPWSAAGDIANHTLLDTYPAVYSYSAIAAVAILGFGAVMLYFQKTDIQ</sequence>
<evidence type="ECO:0000313" key="3">
    <source>
        <dbReference type="Proteomes" id="UP001218246"/>
    </source>
</evidence>
<evidence type="ECO:0000256" key="1">
    <source>
        <dbReference type="SAM" id="Phobius"/>
    </source>
</evidence>
<proteinExistence type="predicted"/>
<reference evidence="2 3" key="1">
    <citation type="submission" date="2023-04" db="EMBL/GenBank/DDBJ databases">
        <title>Ectobacillus antri isolated from activated sludge.</title>
        <authorList>
            <person name="Yan P."/>
            <person name="Liu X."/>
        </authorList>
    </citation>
    <scope>NUCLEOTIDE SEQUENCE [LARGE SCALE GENOMIC DNA]</scope>
    <source>
        <strain evidence="2 3">C18H</strain>
    </source>
</reference>